<reference evidence="10" key="1">
    <citation type="journal article" date="2016" name="Genome Announc.">
        <title>Draft genome sequence of Aspergillus niger strain An76.</title>
        <authorList>
            <person name="Gong W."/>
            <person name="Cheng Z."/>
            <person name="Zhang H."/>
            <person name="Liu L."/>
            <person name="Gao P."/>
            <person name="Wang L."/>
        </authorList>
    </citation>
    <scope>NUCLEOTIDE SEQUENCE [LARGE SCALE GENOMIC DNA]</scope>
    <source>
        <strain evidence="10">An76</strain>
    </source>
</reference>
<dbReference type="Proteomes" id="UP000068243">
    <property type="component" value="Unassembled WGS sequence"/>
</dbReference>
<evidence type="ECO:0000256" key="5">
    <source>
        <dbReference type="ARBA" id="ARBA00022989"/>
    </source>
</evidence>
<dbReference type="VEuPathDB" id="FungiDB:An15g04180"/>
<keyword evidence="5" id="KW-1133">Transmembrane helix</keyword>
<name>A0A100IG65_ASPNG</name>
<accession>A0A100IG65</accession>
<comment type="subcellular location">
    <subcellularLocation>
        <location evidence="1">Membrane</location>
    </subcellularLocation>
</comment>
<gene>
    <name evidence="9" type="ORF">ABL_03734</name>
</gene>
<dbReference type="GO" id="GO:0016020">
    <property type="term" value="C:membrane"/>
    <property type="evidence" value="ECO:0007669"/>
    <property type="project" value="UniProtKB-SubCell"/>
</dbReference>
<keyword evidence="7" id="KW-0408">Iron</keyword>
<dbReference type="InterPro" id="IPR036396">
    <property type="entry name" value="Cyt_P450_sf"/>
</dbReference>
<keyword evidence="4" id="KW-0479">Metal-binding</keyword>
<dbReference type="CDD" id="cd20626">
    <property type="entry name" value="CYP_Pc22g25500-like"/>
    <property type="match status" value="1"/>
</dbReference>
<dbReference type="VEuPathDB" id="FungiDB:ATCC64974_29630"/>
<dbReference type="GO" id="GO:0020037">
    <property type="term" value="F:heme binding"/>
    <property type="evidence" value="ECO:0007669"/>
    <property type="project" value="InterPro"/>
</dbReference>
<dbReference type="PANTHER" id="PTHR24282:SF211">
    <property type="entry name" value="CYTOCHROME P450-RELATED"/>
    <property type="match status" value="1"/>
</dbReference>
<keyword evidence="2" id="KW-0349">Heme</keyword>
<dbReference type="OrthoDB" id="10029320at2759"/>
<evidence type="ECO:0000256" key="2">
    <source>
        <dbReference type="ARBA" id="ARBA00022617"/>
    </source>
</evidence>
<dbReference type="SUPFAM" id="SSF48264">
    <property type="entry name" value="Cytochrome P450"/>
    <property type="match status" value="1"/>
</dbReference>
<evidence type="ECO:0000256" key="4">
    <source>
        <dbReference type="ARBA" id="ARBA00022723"/>
    </source>
</evidence>
<dbReference type="EMBL" id="BCMY01000005">
    <property type="protein sequence ID" value="GAQ40648.1"/>
    <property type="molecule type" value="Genomic_DNA"/>
</dbReference>
<dbReference type="Gene3D" id="1.10.630.10">
    <property type="entry name" value="Cytochrome P450"/>
    <property type="match status" value="1"/>
</dbReference>
<evidence type="ECO:0000313" key="10">
    <source>
        <dbReference type="Proteomes" id="UP000068243"/>
    </source>
</evidence>
<protein>
    <submittedName>
        <fullName evidence="9">Cytochrome P450</fullName>
    </submittedName>
</protein>
<dbReference type="InterPro" id="IPR050665">
    <property type="entry name" value="Cytochrome_P450_Monooxygen"/>
</dbReference>
<comment type="caution">
    <text evidence="9">The sequence shown here is derived from an EMBL/GenBank/DDBJ whole genome shotgun (WGS) entry which is preliminary data.</text>
</comment>
<dbReference type="GO" id="GO:0004497">
    <property type="term" value="F:monooxygenase activity"/>
    <property type="evidence" value="ECO:0007669"/>
    <property type="project" value="InterPro"/>
</dbReference>
<evidence type="ECO:0000256" key="3">
    <source>
        <dbReference type="ARBA" id="ARBA00022692"/>
    </source>
</evidence>
<keyword evidence="6" id="KW-0560">Oxidoreductase</keyword>
<dbReference type="OMA" id="SFETMWR"/>
<evidence type="ECO:0000256" key="1">
    <source>
        <dbReference type="ARBA" id="ARBA00004370"/>
    </source>
</evidence>
<evidence type="ECO:0000313" key="9">
    <source>
        <dbReference type="EMBL" id="GAQ40648.1"/>
    </source>
</evidence>
<organism evidence="9 10">
    <name type="scientific">Aspergillus niger</name>
    <dbReference type="NCBI Taxonomy" id="5061"/>
    <lineage>
        <taxon>Eukaryota</taxon>
        <taxon>Fungi</taxon>
        <taxon>Dikarya</taxon>
        <taxon>Ascomycota</taxon>
        <taxon>Pezizomycotina</taxon>
        <taxon>Eurotiomycetes</taxon>
        <taxon>Eurotiomycetidae</taxon>
        <taxon>Eurotiales</taxon>
        <taxon>Aspergillaceae</taxon>
        <taxon>Aspergillus</taxon>
        <taxon>Aspergillus subgen. Circumdati</taxon>
    </lineage>
</organism>
<evidence type="ECO:0000256" key="7">
    <source>
        <dbReference type="ARBA" id="ARBA00023004"/>
    </source>
</evidence>
<proteinExistence type="predicted"/>
<dbReference type="PANTHER" id="PTHR24282">
    <property type="entry name" value="CYTOCHROME P450 FAMILY MEMBER"/>
    <property type="match status" value="1"/>
</dbReference>
<evidence type="ECO:0000256" key="8">
    <source>
        <dbReference type="ARBA" id="ARBA00023136"/>
    </source>
</evidence>
<evidence type="ECO:0000256" key="6">
    <source>
        <dbReference type="ARBA" id="ARBA00023002"/>
    </source>
</evidence>
<keyword evidence="8" id="KW-0472">Membrane</keyword>
<dbReference type="GO" id="GO:0005506">
    <property type="term" value="F:iron ion binding"/>
    <property type="evidence" value="ECO:0007669"/>
    <property type="project" value="InterPro"/>
</dbReference>
<dbReference type="VEuPathDB" id="FungiDB:ASPNIDRAFT2_1173323"/>
<sequence length="381" mass="43497">MYNTPKLCRLIIAADGRFTNKTNLLSPYESRAFSNSRFKTAFCIRNAFTSSDEDFVTQHVKDIKMLINLTPLDWNHLSQSLQESARYWVNSSEGTIHLASITQTLTLRLVLVGIFKLEPRIPPSADLFFADFAQCINESWILAKGPDILSFEDNEVLRDCVTAFFPSSDQFQPDENPLNVILPGYETSWRVVLRMFLEIRRAQNDVWVDKMVSFALHPTKVQFQDDDDGIPVEAMVLEALRLYPPTRRIRRTFRFGDGKNGAGDETFAADIEACHLDKSIWGTDVLEYKPSRFATLTEDQKEAYMPFGISPFLCPAKPVFGPRMIGMVVGILFLALQERGSWRLFGRDKHSANDYVSGERLNNDRSAFDDLILYLNEEMDG</sequence>
<dbReference type="VEuPathDB" id="FungiDB:M747DRAFT_361360"/>
<dbReference type="AlphaFoldDB" id="A0A100IG65"/>
<dbReference type="GO" id="GO:0016705">
    <property type="term" value="F:oxidoreductase activity, acting on paired donors, with incorporation or reduction of molecular oxygen"/>
    <property type="evidence" value="ECO:0007669"/>
    <property type="project" value="InterPro"/>
</dbReference>
<keyword evidence="3" id="KW-0812">Transmembrane</keyword>